<evidence type="ECO:0000256" key="1">
    <source>
        <dbReference type="ARBA" id="ARBA00005417"/>
    </source>
</evidence>
<dbReference type="InterPro" id="IPR003439">
    <property type="entry name" value="ABC_transporter-like_ATP-bd"/>
</dbReference>
<keyword evidence="4" id="KW-0067">ATP-binding</keyword>
<comment type="similarity">
    <text evidence="1">Belongs to the ABC transporter superfamily.</text>
</comment>
<dbReference type="Gene3D" id="2.70.50.60">
    <property type="entry name" value="abc- transporter (atp binding component) like domain"/>
    <property type="match status" value="1"/>
</dbReference>
<reference evidence="6 7" key="1">
    <citation type="journal article" date="2014" name="Antonie Van Leeuwenhoek">
        <title>Hyphomonas beringensis sp. nov. and Hyphomonas chukchiensis sp. nov., isolated from surface seawater of the Bering Sea and Chukchi Sea.</title>
        <authorList>
            <person name="Li C."/>
            <person name="Lai Q."/>
            <person name="Li G."/>
            <person name="Dong C."/>
            <person name="Wang J."/>
            <person name="Liao Y."/>
            <person name="Shao Z."/>
        </authorList>
    </citation>
    <scope>NUCLEOTIDE SEQUENCE [LARGE SCALE GENOMIC DNA]</scope>
    <source>
        <strain evidence="6 7">BH-BN04-4</strain>
    </source>
</reference>
<dbReference type="SUPFAM" id="SSF52540">
    <property type="entry name" value="P-loop containing nucleoside triphosphate hydrolases"/>
    <property type="match status" value="1"/>
</dbReference>
<dbReference type="InterPro" id="IPR003593">
    <property type="entry name" value="AAA+_ATPase"/>
</dbReference>
<dbReference type="Pfam" id="PF14524">
    <property type="entry name" value="Wzt_C"/>
    <property type="match status" value="1"/>
</dbReference>
<proteinExistence type="inferred from homology"/>
<dbReference type="GO" id="GO:0005524">
    <property type="term" value="F:ATP binding"/>
    <property type="evidence" value="ECO:0007669"/>
    <property type="project" value="UniProtKB-KW"/>
</dbReference>
<dbReference type="STRING" id="1280947.HY30_03370"/>
<dbReference type="PANTHER" id="PTHR46743:SF2">
    <property type="entry name" value="TEICHOIC ACIDS EXPORT ATP-BINDING PROTEIN TAGH"/>
    <property type="match status" value="1"/>
</dbReference>
<dbReference type="InterPro" id="IPR050683">
    <property type="entry name" value="Bact_Polysacc_Export_ATP-bd"/>
</dbReference>
<keyword evidence="2" id="KW-0813">Transport</keyword>
<gene>
    <name evidence="6" type="ORF">HY30_03370</name>
</gene>
<dbReference type="InterPro" id="IPR017871">
    <property type="entry name" value="ABC_transporter-like_CS"/>
</dbReference>
<dbReference type="GO" id="GO:0016020">
    <property type="term" value="C:membrane"/>
    <property type="evidence" value="ECO:0007669"/>
    <property type="project" value="InterPro"/>
</dbReference>
<accession>A0A062UCJ4</accession>
<feature type="domain" description="ABC transporter" evidence="5">
    <location>
        <begin position="38"/>
        <end position="262"/>
    </location>
</feature>
<keyword evidence="3" id="KW-0547">Nucleotide-binding</keyword>
<dbReference type="CDD" id="cd10147">
    <property type="entry name" value="Wzt_C-like"/>
    <property type="match status" value="1"/>
</dbReference>
<dbReference type="PATRIC" id="fig|1280947.3.peg.1548"/>
<dbReference type="InterPro" id="IPR015860">
    <property type="entry name" value="ABC_transpr_TagH-like"/>
</dbReference>
<dbReference type="PROSITE" id="PS50893">
    <property type="entry name" value="ABC_TRANSPORTER_2"/>
    <property type="match status" value="1"/>
</dbReference>
<dbReference type="SMART" id="SM00382">
    <property type="entry name" value="AAA"/>
    <property type="match status" value="1"/>
</dbReference>
<dbReference type="CDD" id="cd03220">
    <property type="entry name" value="ABC_KpsT_Wzt"/>
    <property type="match status" value="1"/>
</dbReference>
<dbReference type="EMBL" id="AWFG01000019">
    <property type="protein sequence ID" value="KCZ58790.1"/>
    <property type="molecule type" value="Genomic_DNA"/>
</dbReference>
<organism evidence="6 7">
    <name type="scientific">Hyphomonas chukchiensis</name>
    <dbReference type="NCBI Taxonomy" id="1280947"/>
    <lineage>
        <taxon>Bacteria</taxon>
        <taxon>Pseudomonadati</taxon>
        <taxon>Pseudomonadota</taxon>
        <taxon>Alphaproteobacteria</taxon>
        <taxon>Hyphomonadales</taxon>
        <taxon>Hyphomonadaceae</taxon>
        <taxon>Hyphomonas</taxon>
    </lineage>
</organism>
<dbReference type="Proteomes" id="UP000027190">
    <property type="component" value="Unassembled WGS sequence"/>
</dbReference>
<name>A0A062UCJ4_9PROT</name>
<dbReference type="OrthoDB" id="9778870at2"/>
<evidence type="ECO:0000259" key="5">
    <source>
        <dbReference type="PROSITE" id="PS50893"/>
    </source>
</evidence>
<evidence type="ECO:0000256" key="3">
    <source>
        <dbReference type="ARBA" id="ARBA00022741"/>
    </source>
</evidence>
<dbReference type="Gene3D" id="3.40.50.300">
    <property type="entry name" value="P-loop containing nucleotide triphosphate hydrolases"/>
    <property type="match status" value="1"/>
</dbReference>
<dbReference type="eggNOG" id="COG1134">
    <property type="taxonomic scope" value="Bacteria"/>
</dbReference>
<dbReference type="Pfam" id="PF00005">
    <property type="entry name" value="ABC_tran"/>
    <property type="match status" value="1"/>
</dbReference>
<sequence length="437" mass="47986">MTEPFDSELPLMQVKSLGKLYARKTSDTRRRMSRMARNAFWNIGKPGTAQISGSEFWAVQDVSFDLKRGEAIGIIGLNGSGKTTLLRILAGQLLPDQGEVMIRGTSAAMIDLQAGFQPKASGRENIYLRAAALGFRRSETAARVQEIIDFSELEHAIDAPLASYSSGMKMRLAFSVMAMVAPEVLIIDEVLAVGDFRFRQKSLAKVREMRAKSAFVFVSHSMGDVGRFCDRVMVMHKGKVVFSGEPDAAIAYFQTLEQNTTVAPEKSKSLIPAPVSRPDMISDFEFEWLDAAGSEPAAFMEGDAFGLRVSFVLKYTPRNLIVGVPIYDADGNVLAGLATDADGRKLEAEAGQRVVLEMKASDVVLVPGQYRAAIGITDGTEFMFMAELSDFLVRHVGRKSWGVVSIPFKWSYSVDGVAKNKPLQRTVNSLFSKRADH</sequence>
<dbReference type="PROSITE" id="PS00211">
    <property type="entry name" value="ABC_TRANSPORTER_1"/>
    <property type="match status" value="1"/>
</dbReference>
<keyword evidence="7" id="KW-1185">Reference proteome</keyword>
<comment type="caution">
    <text evidence="6">The sequence shown here is derived from an EMBL/GenBank/DDBJ whole genome shotgun (WGS) entry which is preliminary data.</text>
</comment>
<dbReference type="InterPro" id="IPR027417">
    <property type="entry name" value="P-loop_NTPase"/>
</dbReference>
<evidence type="ECO:0000256" key="4">
    <source>
        <dbReference type="ARBA" id="ARBA00022840"/>
    </source>
</evidence>
<dbReference type="GO" id="GO:0016887">
    <property type="term" value="F:ATP hydrolysis activity"/>
    <property type="evidence" value="ECO:0007669"/>
    <property type="project" value="InterPro"/>
</dbReference>
<dbReference type="GO" id="GO:0140359">
    <property type="term" value="F:ABC-type transporter activity"/>
    <property type="evidence" value="ECO:0007669"/>
    <property type="project" value="InterPro"/>
</dbReference>
<dbReference type="InterPro" id="IPR029439">
    <property type="entry name" value="Wzt_C"/>
</dbReference>
<protein>
    <recommendedName>
        <fullName evidence="5">ABC transporter domain-containing protein</fullName>
    </recommendedName>
</protein>
<evidence type="ECO:0000313" key="7">
    <source>
        <dbReference type="Proteomes" id="UP000027190"/>
    </source>
</evidence>
<evidence type="ECO:0000256" key="2">
    <source>
        <dbReference type="ARBA" id="ARBA00022448"/>
    </source>
</evidence>
<dbReference type="AlphaFoldDB" id="A0A062UCJ4"/>
<dbReference type="PANTHER" id="PTHR46743">
    <property type="entry name" value="TEICHOIC ACIDS EXPORT ATP-BINDING PROTEIN TAGH"/>
    <property type="match status" value="1"/>
</dbReference>
<evidence type="ECO:0000313" key="6">
    <source>
        <dbReference type="EMBL" id="KCZ58790.1"/>
    </source>
</evidence>
<dbReference type="RefSeq" id="WP_051615090.1">
    <property type="nucleotide sequence ID" value="NZ_AWFG01000019.1"/>
</dbReference>